<gene>
    <name evidence="1" type="ORF">BON30_36405</name>
</gene>
<dbReference type="PANTHER" id="PTHR47197:SF3">
    <property type="entry name" value="DIHYDRO-HEME D1 DEHYDROGENASE"/>
    <property type="match status" value="1"/>
</dbReference>
<dbReference type="InterPro" id="IPR051200">
    <property type="entry name" value="Host-pathogen_enzymatic-act"/>
</dbReference>
<name>A0A1L9B1D3_9BACT</name>
<comment type="caution">
    <text evidence="1">The sequence shown here is derived from an EMBL/GenBank/DDBJ whole genome shotgun (WGS) entry which is preliminary data.</text>
</comment>
<sequence length="418" mass="44502">MNLTLPRLAVLATLALGACIDTSGEPPPLDYDHPNGWPGRNALPPLGGGRIVVTNSMDDTVSLLDLDTLDTPEWGELARVPVGLNPVELEGPHHAAFSPRGDFYYVGLSYSVPGAGSGPHGAHGTGTADGYCLKLDARDNHLVAATRVDRNPGDLVLSADGRTLYVTHFDLLKLQEALQNGTPHENLDANLVLVDTDTMRVKKRVPVCPAPHAVRLSPDETRAYVACLSDEVAVVRLDDPAFPVTRVPLPNPGTAQAPRYSPYSLTLSPTDGSVWVSSLDSPIAYYLDPQSQRILPEHSLLPERMDEELRQGIPMFGAFSVDGRTLLLPYQRVDTVAIIDVSGSGPAVKGKIPLSPAGCLNVHQVELLPGGKQALAVCEGDHVGPGTLHVLDLEAGAVKKTVKVGIYPDSVGLLRSKP</sequence>
<dbReference type="STRING" id="83449.BON30_36405"/>
<dbReference type="PANTHER" id="PTHR47197">
    <property type="entry name" value="PROTEIN NIRF"/>
    <property type="match status" value="1"/>
</dbReference>
<proteinExistence type="predicted"/>
<dbReference type="Proteomes" id="UP000182229">
    <property type="component" value="Unassembled WGS sequence"/>
</dbReference>
<reference evidence="1 2" key="2">
    <citation type="submission" date="2016-12" db="EMBL/GenBank/DDBJ databases">
        <title>Draft Genome Sequence of Cystobacter ferrugineus Strain Cbfe23.</title>
        <authorList>
            <person name="Akbar S."/>
            <person name="Dowd S.E."/>
            <person name="Stevens D.C."/>
        </authorList>
    </citation>
    <scope>NUCLEOTIDE SEQUENCE [LARGE SCALE GENOMIC DNA]</scope>
    <source>
        <strain evidence="1 2">Cbfe23</strain>
    </source>
</reference>
<dbReference type="PROSITE" id="PS51257">
    <property type="entry name" value="PROKAR_LIPOPROTEIN"/>
    <property type="match status" value="1"/>
</dbReference>
<accession>A0A1L9B1D3</accession>
<dbReference type="EMBL" id="MPIN01000012">
    <property type="protein sequence ID" value="OJH36074.1"/>
    <property type="molecule type" value="Genomic_DNA"/>
</dbReference>
<dbReference type="Gene3D" id="2.130.10.10">
    <property type="entry name" value="YVTN repeat-like/Quinoprotein amine dehydrogenase"/>
    <property type="match status" value="3"/>
</dbReference>
<dbReference type="InterPro" id="IPR015943">
    <property type="entry name" value="WD40/YVTN_repeat-like_dom_sf"/>
</dbReference>
<reference evidence="2" key="1">
    <citation type="submission" date="2016-11" db="EMBL/GenBank/DDBJ databases">
        <authorList>
            <person name="Shukria A."/>
            <person name="Stevens D.C."/>
        </authorList>
    </citation>
    <scope>NUCLEOTIDE SEQUENCE [LARGE SCALE GENOMIC DNA]</scope>
    <source>
        <strain evidence="2">Cbfe23</strain>
    </source>
</reference>
<evidence type="ECO:0000313" key="1">
    <source>
        <dbReference type="EMBL" id="OJH36074.1"/>
    </source>
</evidence>
<dbReference type="SUPFAM" id="SSF50974">
    <property type="entry name" value="Nitrous oxide reductase, N-terminal domain"/>
    <property type="match status" value="1"/>
</dbReference>
<dbReference type="OrthoDB" id="5522353at2"/>
<evidence type="ECO:0008006" key="3">
    <source>
        <dbReference type="Google" id="ProtNLM"/>
    </source>
</evidence>
<keyword evidence="2" id="KW-1185">Reference proteome</keyword>
<dbReference type="AlphaFoldDB" id="A0A1L9B1D3"/>
<protein>
    <recommendedName>
        <fullName evidence="3">Surface antigen protein</fullName>
    </recommendedName>
</protein>
<evidence type="ECO:0000313" key="2">
    <source>
        <dbReference type="Proteomes" id="UP000182229"/>
    </source>
</evidence>
<dbReference type="RefSeq" id="WP_071903098.1">
    <property type="nucleotide sequence ID" value="NZ_MPIN01000012.1"/>
</dbReference>
<dbReference type="InterPro" id="IPR011045">
    <property type="entry name" value="N2O_reductase_N"/>
</dbReference>
<organism evidence="1 2">
    <name type="scientific">Cystobacter ferrugineus</name>
    <dbReference type="NCBI Taxonomy" id="83449"/>
    <lineage>
        <taxon>Bacteria</taxon>
        <taxon>Pseudomonadati</taxon>
        <taxon>Myxococcota</taxon>
        <taxon>Myxococcia</taxon>
        <taxon>Myxococcales</taxon>
        <taxon>Cystobacterineae</taxon>
        <taxon>Archangiaceae</taxon>
        <taxon>Cystobacter</taxon>
    </lineage>
</organism>